<comment type="caution">
    <text evidence="1">The sequence shown here is derived from an EMBL/GenBank/DDBJ whole genome shotgun (WGS) entry which is preliminary data.</text>
</comment>
<reference evidence="1 2" key="1">
    <citation type="submission" date="2023-06" db="EMBL/GenBank/DDBJ databases">
        <title>Whole genome sequence of Oscillatoria calcuttensis NRMC-F 0142.</title>
        <authorList>
            <person name="Shakena Fathima T."/>
            <person name="Muralitharan G."/>
            <person name="Thajuddin N."/>
        </authorList>
    </citation>
    <scope>NUCLEOTIDE SEQUENCE [LARGE SCALE GENOMIC DNA]</scope>
    <source>
        <strain evidence="1 2">NRMC-F 0142</strain>
    </source>
</reference>
<proteinExistence type="predicted"/>
<accession>A0ABT7LY62</accession>
<evidence type="ECO:0000313" key="1">
    <source>
        <dbReference type="EMBL" id="MDL5056951.1"/>
    </source>
</evidence>
<name>A0ABT7LY62_9CYAN</name>
<protein>
    <submittedName>
        <fullName evidence="1">Uncharacterized protein</fullName>
    </submittedName>
</protein>
<dbReference type="RefSeq" id="WP_284475517.1">
    <property type="nucleotide sequence ID" value="NZ_JASVEJ010000021.1"/>
</dbReference>
<keyword evidence="2" id="KW-1185">Reference proteome</keyword>
<sequence>MNENQDFSDSLELYTSWMDCLRAPSPDGWTHSQESMALVQLGAWLLSQVPSEQDETAWKIISLTDTRSGDFPRNEVIISWAFAKRKFLSSQYRLLIKGKFHQPDDEIAAQKLTEQMDSILTDERLPLDFRANTLDEFARMFYSSADFGMATQLIEKYPSLNGLPVIMNLLFCIRLYGHGDMEGARKIFSEWETKVNKGKLSKDDNWYRITSRAYLDNLGKSEFEIKQQSRRFIESARKKHPHLLKETP</sequence>
<organism evidence="1 2">
    <name type="scientific">Geitlerinema calcuttense NRMC-F 0142</name>
    <dbReference type="NCBI Taxonomy" id="2922238"/>
    <lineage>
        <taxon>Bacteria</taxon>
        <taxon>Bacillati</taxon>
        <taxon>Cyanobacteriota</taxon>
        <taxon>Cyanophyceae</taxon>
        <taxon>Geitlerinematales</taxon>
        <taxon>Geitlerinemataceae</taxon>
        <taxon>Geitlerinema</taxon>
    </lineage>
</organism>
<gene>
    <name evidence="1" type="ORF">QQ055_05655</name>
</gene>
<evidence type="ECO:0000313" key="2">
    <source>
        <dbReference type="Proteomes" id="UP001230986"/>
    </source>
</evidence>
<dbReference type="Proteomes" id="UP001230986">
    <property type="component" value="Unassembled WGS sequence"/>
</dbReference>
<dbReference type="EMBL" id="JASVEJ010000021">
    <property type="protein sequence ID" value="MDL5056951.1"/>
    <property type="molecule type" value="Genomic_DNA"/>
</dbReference>